<keyword evidence="2 5" id="KW-0378">Hydrolase</keyword>
<dbReference type="Proteomes" id="UP001219349">
    <property type="component" value="Chromosome"/>
</dbReference>
<feature type="domain" description="Nudix hydrolase" evidence="4">
    <location>
        <begin position="5"/>
        <end position="136"/>
    </location>
</feature>
<evidence type="ECO:0000313" key="5">
    <source>
        <dbReference type="EMBL" id="WCR07421.1"/>
    </source>
</evidence>
<evidence type="ECO:0000259" key="4">
    <source>
        <dbReference type="PROSITE" id="PS51462"/>
    </source>
</evidence>
<dbReference type="SUPFAM" id="SSF55811">
    <property type="entry name" value="Nudix"/>
    <property type="match status" value="1"/>
</dbReference>
<dbReference type="RefSeq" id="WP_271884407.1">
    <property type="nucleotide sequence ID" value="NZ_CP067136.1"/>
</dbReference>
<dbReference type="Pfam" id="PF00293">
    <property type="entry name" value="NUDIX"/>
    <property type="match status" value="1"/>
</dbReference>
<evidence type="ECO:0000256" key="1">
    <source>
        <dbReference type="ARBA" id="ARBA00001946"/>
    </source>
</evidence>
<keyword evidence="3" id="KW-0460">Magnesium</keyword>
<evidence type="ECO:0000313" key="6">
    <source>
        <dbReference type="Proteomes" id="UP001219349"/>
    </source>
</evidence>
<dbReference type="PANTHER" id="PTHR43046">
    <property type="entry name" value="GDP-MANNOSE MANNOSYL HYDROLASE"/>
    <property type="match status" value="1"/>
</dbReference>
<evidence type="ECO:0000256" key="3">
    <source>
        <dbReference type="ARBA" id="ARBA00022842"/>
    </source>
</evidence>
<dbReference type="Gene3D" id="3.90.79.10">
    <property type="entry name" value="Nucleoside Triphosphate Pyrophosphohydrolase"/>
    <property type="match status" value="1"/>
</dbReference>
<dbReference type="InterPro" id="IPR020476">
    <property type="entry name" value="Nudix_hydrolase"/>
</dbReference>
<dbReference type="InterPro" id="IPR015797">
    <property type="entry name" value="NUDIX_hydrolase-like_dom_sf"/>
</dbReference>
<organism evidence="5 6">
    <name type="scientific">Paracoccus fistulariae</name>
    <dbReference type="NCBI Taxonomy" id="658446"/>
    <lineage>
        <taxon>Bacteria</taxon>
        <taxon>Pseudomonadati</taxon>
        <taxon>Pseudomonadota</taxon>
        <taxon>Alphaproteobacteria</taxon>
        <taxon>Rhodobacterales</taxon>
        <taxon>Paracoccaceae</taxon>
        <taxon>Paracoccus</taxon>
    </lineage>
</organism>
<name>A0ABY7SKS9_9RHOB</name>
<proteinExistence type="predicted"/>
<keyword evidence="6" id="KW-1185">Reference proteome</keyword>
<sequence>MKPGRPRLAVRAAILREERLLMVNAYPGQDSDLWTLPGGGVETGQSLPENLIREVREETGLDIKVGAPILINEFHDPDSGFHQIDMIFRASLPGGDTVRLEDPEKVVNRYCWVTRPELARLRHKPSTLARAVWGLHAAWYDPLETILPR</sequence>
<comment type="cofactor">
    <cofactor evidence="1">
        <name>Mg(2+)</name>
        <dbReference type="ChEBI" id="CHEBI:18420"/>
    </cofactor>
</comment>
<dbReference type="EMBL" id="CP067136">
    <property type="protein sequence ID" value="WCR07421.1"/>
    <property type="molecule type" value="Genomic_DNA"/>
</dbReference>
<dbReference type="PROSITE" id="PS51462">
    <property type="entry name" value="NUDIX"/>
    <property type="match status" value="1"/>
</dbReference>
<dbReference type="PRINTS" id="PR00502">
    <property type="entry name" value="NUDIXFAMILY"/>
</dbReference>
<gene>
    <name evidence="5" type="ORF">JHX87_00755</name>
</gene>
<evidence type="ECO:0000256" key="2">
    <source>
        <dbReference type="ARBA" id="ARBA00022801"/>
    </source>
</evidence>
<dbReference type="InterPro" id="IPR000086">
    <property type="entry name" value="NUDIX_hydrolase_dom"/>
</dbReference>
<dbReference type="GO" id="GO:0016787">
    <property type="term" value="F:hydrolase activity"/>
    <property type="evidence" value="ECO:0007669"/>
    <property type="project" value="UniProtKB-KW"/>
</dbReference>
<dbReference type="PANTHER" id="PTHR43046:SF12">
    <property type="entry name" value="GDP-MANNOSE MANNOSYL HYDROLASE"/>
    <property type="match status" value="1"/>
</dbReference>
<reference evidence="5 6" key="1">
    <citation type="submission" date="2021-01" db="EMBL/GenBank/DDBJ databases">
        <title>Biogeographic distribution of Paracoccus.</title>
        <authorList>
            <person name="Hollensteiner J."/>
            <person name="Leineberger J."/>
            <person name="Brinkhoff T."/>
            <person name="Daniel R."/>
        </authorList>
    </citation>
    <scope>NUCLEOTIDE SEQUENCE [LARGE SCALE GENOMIC DNA]</scope>
    <source>
        <strain evidence="5 6">KCTC 22803</strain>
    </source>
</reference>
<accession>A0ABY7SKS9</accession>
<protein>
    <submittedName>
        <fullName evidence="5">NUDIX hydrolase</fullName>
    </submittedName>
</protein>